<protein>
    <submittedName>
        <fullName evidence="2">Uncharacterized protein</fullName>
    </submittedName>
</protein>
<name>A0ABQ6LPI6_9RHOB</name>
<comment type="caution">
    <text evidence="2">The sequence shown here is derived from an EMBL/GenBank/DDBJ whole genome shotgun (WGS) entry which is preliminary data.</text>
</comment>
<evidence type="ECO:0000313" key="3">
    <source>
        <dbReference type="Proteomes" id="UP001239909"/>
    </source>
</evidence>
<keyword evidence="3" id="KW-1185">Reference proteome</keyword>
<dbReference type="RefSeq" id="WP_285671359.1">
    <property type="nucleotide sequence ID" value="NZ_BSYI01000011.1"/>
</dbReference>
<evidence type="ECO:0000313" key="2">
    <source>
        <dbReference type="EMBL" id="GMG82574.1"/>
    </source>
</evidence>
<sequence length="776" mass="83280">MHTPIGYLAAAQEAAAPPAFAIDAIDDPHVWKADKVTGNGTISLSWTASNLTGPVQIRVLRASDSAEITGWTDAGGDDLSAGSGTATLVHARSTDDWWKIEARPKNATSLVEQPTQLCGVGHRFTLVGQSNAGTSWHGAAATRVPVNPGPVVIVDLNINPGEPGTGTVVKRRLDDGGAHPVNWAAAAEEWGAWSNTPCIVMVLSVNGAGYEKLVNDADTDWQWSDVERVAAVGGADVNAHYLNYEVSLDQPEEYDEFIDGVDTPYDHYLRDGSPFPADADIILARGDGAQLEYPSGTYPTWTQDFDMLFANPVAAGGRQGSVWTAGERIHDYAALKGYLSGSMQGDRKVDGGHSDGTASQERACRRNMITMARWAGFAVQPDPYIGTVTMSGDNKTIIVTVDKQGATGDLTTEWVELSETPHASESPVQGFHTWEPSETHPSRSAGVATIADAAAGTIHLTKAGGAEWEAGTELFYWTGAQLAFGKTLRNERELWKGAPRIRSAHEGGMGLPLAQRPRVDDFVMARPWTPAERFNDGETGDWWIIQPDACVKQGGGTPSVGDNVERVNGQRGQIDWIHDSVLGSVYPVLRQNADGAYYLEIPSGGALVTDTGHSAAALLFQWAVSDFAPVLGNTQRFLARSNGGGVEWALDVSGATKKIAVYVNDTPHYGVSGIDSIYQSDWAAMWADPHLHSLRLGSGVASANHGYSFDRHTGTFSPGTPTALADATSHPVQMFRGLFTGHFYGGLMVSDPSILRRQEMGYFDARFGGNRLLMQF</sequence>
<evidence type="ECO:0000256" key="1">
    <source>
        <dbReference type="SAM" id="MobiDB-lite"/>
    </source>
</evidence>
<organism evidence="2 3">
    <name type="scientific">Paralimibaculum aggregatum</name>
    <dbReference type="NCBI Taxonomy" id="3036245"/>
    <lineage>
        <taxon>Bacteria</taxon>
        <taxon>Pseudomonadati</taxon>
        <taxon>Pseudomonadota</taxon>
        <taxon>Alphaproteobacteria</taxon>
        <taxon>Rhodobacterales</taxon>
        <taxon>Paracoccaceae</taxon>
        <taxon>Paralimibaculum</taxon>
    </lineage>
</organism>
<proteinExistence type="predicted"/>
<feature type="region of interest" description="Disordered" evidence="1">
    <location>
        <begin position="420"/>
        <end position="442"/>
    </location>
</feature>
<dbReference type="Proteomes" id="UP001239909">
    <property type="component" value="Unassembled WGS sequence"/>
</dbReference>
<reference evidence="2 3" key="1">
    <citation type="submission" date="2023-04" db="EMBL/GenBank/DDBJ databases">
        <title>Marinoamorphus aggregata gen. nov., sp. Nov., isolate from tissue of brittle star Ophioplocus japonicus.</title>
        <authorList>
            <person name="Kawano K."/>
            <person name="Sawayama S."/>
            <person name="Nakagawa S."/>
        </authorList>
    </citation>
    <scope>NUCLEOTIDE SEQUENCE [LARGE SCALE GENOMIC DNA]</scope>
    <source>
        <strain evidence="2 3">NKW23</strain>
    </source>
</reference>
<gene>
    <name evidence="2" type="ORF">LNKW23_17870</name>
</gene>
<accession>A0ABQ6LPI6</accession>
<dbReference type="EMBL" id="BSYI01000011">
    <property type="protein sequence ID" value="GMG82574.1"/>
    <property type="molecule type" value="Genomic_DNA"/>
</dbReference>